<accession>A0A6B3LRL8</accession>
<dbReference type="PANTHER" id="PTHR30441">
    <property type="entry name" value="DUF748 DOMAIN-CONTAINING PROTEIN"/>
    <property type="match status" value="1"/>
</dbReference>
<feature type="region of interest" description="Disordered" evidence="1">
    <location>
        <begin position="346"/>
        <end position="373"/>
    </location>
</feature>
<gene>
    <name evidence="2" type="ORF">GXP69_00255</name>
</gene>
<evidence type="ECO:0000313" key="3">
    <source>
        <dbReference type="Proteomes" id="UP000474777"/>
    </source>
</evidence>
<protein>
    <submittedName>
        <fullName evidence="2">DUF748 domain-containing protein</fullName>
    </submittedName>
</protein>
<dbReference type="AlphaFoldDB" id="A0A6B3LRL8"/>
<reference evidence="2 3" key="1">
    <citation type="submission" date="2020-02" db="EMBL/GenBank/DDBJ databases">
        <authorList>
            <person name="Kim M.K."/>
        </authorList>
    </citation>
    <scope>NUCLEOTIDE SEQUENCE [LARGE SCALE GENOMIC DNA]</scope>
    <source>
        <strain evidence="2 3">BT327</strain>
    </source>
</reference>
<proteinExistence type="predicted"/>
<dbReference type="Pfam" id="PF05359">
    <property type="entry name" value="DUF748"/>
    <property type="match status" value="1"/>
</dbReference>
<evidence type="ECO:0000256" key="1">
    <source>
        <dbReference type="SAM" id="MobiDB-lite"/>
    </source>
</evidence>
<evidence type="ECO:0000313" key="2">
    <source>
        <dbReference type="EMBL" id="NEM96110.1"/>
    </source>
</evidence>
<dbReference type="Proteomes" id="UP000474777">
    <property type="component" value="Unassembled WGS sequence"/>
</dbReference>
<dbReference type="EMBL" id="JAAGWD010000001">
    <property type="protein sequence ID" value="NEM96110.1"/>
    <property type="molecule type" value="Genomic_DNA"/>
</dbReference>
<organism evidence="2 3">
    <name type="scientific">Pontibacter burrus</name>
    <dbReference type="NCBI Taxonomy" id="2704466"/>
    <lineage>
        <taxon>Bacteria</taxon>
        <taxon>Pseudomonadati</taxon>
        <taxon>Bacteroidota</taxon>
        <taxon>Cytophagia</taxon>
        <taxon>Cytophagales</taxon>
        <taxon>Hymenobacteraceae</taxon>
        <taxon>Pontibacter</taxon>
    </lineage>
</organism>
<dbReference type="GO" id="GO:0005886">
    <property type="term" value="C:plasma membrane"/>
    <property type="evidence" value="ECO:0007669"/>
    <property type="project" value="TreeGrafter"/>
</dbReference>
<dbReference type="InterPro" id="IPR008023">
    <property type="entry name" value="DUF748"/>
</dbReference>
<sequence>MLKRKSLLIPAIVVVLLIAFRIVLPYIVKDYVNKSLDELPGYNGHVNDIDIHLYRGAYTIKGLELIEEKGNPKYPFLKIPRTDLSIEWKSLFKGELVGEVVMGSPRMNILSAPATKEAIKQTNQEDWTKVVKDLMPITINRFVVNNGYLAYLDFKASPDVNMHIENMQLVALNLANVEKQQKALPSPATITGNSIGGGKLRVNMQGNFLKEIPDMDIKMELTQVDLTKLNDFIKAYGKFDVERGRLDMYGKVSIRNGQVDGYMKPFFENLKILNWKKDKKEGGILSAAKEAVIGLFAEAAENQKRDRIATQVPISGSITAMDTDNWKTFVNVLRNAFIEAFNKGIQDESGLGSSGHNKKDNDKKEKKKDKKKD</sequence>
<comment type="caution">
    <text evidence="2">The sequence shown here is derived from an EMBL/GenBank/DDBJ whole genome shotgun (WGS) entry which is preliminary data.</text>
</comment>
<dbReference type="RefSeq" id="WP_163910782.1">
    <property type="nucleotide sequence ID" value="NZ_JAAGWD010000001.1"/>
</dbReference>
<dbReference type="GO" id="GO:0090313">
    <property type="term" value="P:regulation of protein targeting to membrane"/>
    <property type="evidence" value="ECO:0007669"/>
    <property type="project" value="TreeGrafter"/>
</dbReference>
<name>A0A6B3LRL8_9BACT</name>
<keyword evidence="3" id="KW-1185">Reference proteome</keyword>
<dbReference type="PANTHER" id="PTHR30441:SF8">
    <property type="entry name" value="DUF748 DOMAIN-CONTAINING PROTEIN"/>
    <property type="match status" value="1"/>
</dbReference>
<dbReference type="InterPro" id="IPR052894">
    <property type="entry name" value="AsmA-related"/>
</dbReference>